<feature type="coiled-coil region" evidence="4">
    <location>
        <begin position="351"/>
        <end position="498"/>
    </location>
</feature>
<dbReference type="EMBL" id="JADDUC020000010">
    <property type="protein sequence ID" value="KAI1236251.1"/>
    <property type="molecule type" value="Genomic_DNA"/>
</dbReference>
<dbReference type="EMBL" id="JADDUC010000052">
    <property type="protein sequence ID" value="KAG0121136.1"/>
    <property type="molecule type" value="Genomic_DNA"/>
</dbReference>
<dbReference type="OrthoDB" id="10030037at2759"/>
<feature type="region of interest" description="Disordered" evidence="5">
    <location>
        <begin position="112"/>
        <end position="141"/>
    </location>
</feature>
<organism evidence="6">
    <name type="scientific">Lamprotornis superbus</name>
    <dbReference type="NCBI Taxonomy" id="245042"/>
    <lineage>
        <taxon>Eukaryota</taxon>
        <taxon>Metazoa</taxon>
        <taxon>Chordata</taxon>
        <taxon>Craniata</taxon>
        <taxon>Vertebrata</taxon>
        <taxon>Euteleostomi</taxon>
        <taxon>Archelosauria</taxon>
        <taxon>Archosauria</taxon>
        <taxon>Dinosauria</taxon>
        <taxon>Saurischia</taxon>
        <taxon>Theropoda</taxon>
        <taxon>Coelurosauria</taxon>
        <taxon>Aves</taxon>
        <taxon>Neognathae</taxon>
        <taxon>Neoaves</taxon>
        <taxon>Telluraves</taxon>
        <taxon>Australaves</taxon>
        <taxon>Passeriformes</taxon>
        <taxon>Sturnidae</taxon>
        <taxon>Lamprotornis</taxon>
    </lineage>
</organism>
<evidence type="ECO:0000256" key="2">
    <source>
        <dbReference type="ARBA" id="ARBA00022490"/>
    </source>
</evidence>
<comment type="subcellular location">
    <subcellularLocation>
        <location evidence="1">Cytoplasm</location>
    </subcellularLocation>
</comment>
<dbReference type="PANTHER" id="PTHR19354:SF4">
    <property type="entry name" value="ZIPPER PUTATIVE TUMOR SUPPRESSOR 2-RELATED"/>
    <property type="match status" value="1"/>
</dbReference>
<feature type="region of interest" description="Disordered" evidence="5">
    <location>
        <begin position="194"/>
        <end position="284"/>
    </location>
</feature>
<feature type="region of interest" description="Disordered" evidence="5">
    <location>
        <begin position="544"/>
        <end position="574"/>
    </location>
</feature>
<feature type="compositionally biased region" description="Low complexity" evidence="5">
    <location>
        <begin position="243"/>
        <end position="279"/>
    </location>
</feature>
<sequence length="667" mass="73068">AAHVPLPAGGPPAMAIVQMLPVPLETVAEGATQLRTTTCSPPAVMGSVGSLLPVRPRHDCTSDGDPSTASFCKQEGLLRATPEEPRVSVPGVTHSYANGGFCGDWLDASSPASPCSDSDDLRDDQAPSDHLRGPPPKLVPVSGKLEENVEKTLIRPMAFKPVVSKLRNAQPGTRLGLSESQVNLTHLLGAEKPGSLSCRASTLSDSGRNSLSSLPTYSTGCSQHPEVGALPTTPHGPLDPLGSCRPSNSDSGRSSSSKSTGSLSGRGRPSSESGSCGRSPLPGEEAMLVRELEDKLREREAELRLLRDSLDENEVAICQVCCPLLVMLLLEKAGEVGGCCAALTASVHPLAQVFEEKQRRCEQELEGLRQRCAAQARQAAHAAHRGQQVLQLQVLQLQQEKKQLQEDLTQLLQERELLERRCASFQRERTELAPRLEETKWEVCQKSGEISLLKQQLKEAQAELAQRGAELLGLRAQLREARAQLQAGERRAQGLQEAARLKALELEVCANELQRRKSEADLFRAKAGRLEQEVVGLREAARGRCPPGTAEGCPPAGEGCPSASEEPRSSVGLRRQLERLRAEVALERRRGQEQRDAFEQERGTWQGEKERVIRYQKQLQYSYIQMYRRNRRLEQRLQQLRLQGEDPLPEPCDPPDPPFEEITATEI</sequence>
<dbReference type="GO" id="GO:0090090">
    <property type="term" value="P:negative regulation of canonical Wnt signaling pathway"/>
    <property type="evidence" value="ECO:0007669"/>
    <property type="project" value="TreeGrafter"/>
</dbReference>
<dbReference type="Proteomes" id="UP000618051">
    <property type="component" value="Unassembled WGS sequence"/>
</dbReference>
<comment type="caution">
    <text evidence="6">The sequence shown here is derived from an EMBL/GenBank/DDBJ whole genome shotgun (WGS) entry which is preliminary data.</text>
</comment>
<keyword evidence="8" id="KW-1185">Reference proteome</keyword>
<dbReference type="InterPro" id="IPR045329">
    <property type="entry name" value="LZTS"/>
</dbReference>
<feature type="compositionally biased region" description="Polar residues" evidence="5">
    <location>
        <begin position="198"/>
        <end position="222"/>
    </location>
</feature>
<protein>
    <submittedName>
        <fullName evidence="6">Leucine zipper putative tumor suppressor 2</fullName>
    </submittedName>
</protein>
<reference evidence="7" key="3">
    <citation type="submission" date="2022-01" db="EMBL/GenBank/DDBJ databases">
        <authorList>
            <person name="Rubenstein D.R."/>
        </authorList>
    </citation>
    <scope>NUCLEOTIDE SEQUENCE</scope>
    <source>
        <strain evidence="7">SS15</strain>
        <tissue evidence="7">Liver</tissue>
    </source>
</reference>
<dbReference type="GO" id="GO:0005737">
    <property type="term" value="C:cytoplasm"/>
    <property type="evidence" value="ECO:0007669"/>
    <property type="project" value="UniProtKB-SubCell"/>
</dbReference>
<evidence type="ECO:0000256" key="4">
    <source>
        <dbReference type="SAM" id="Coils"/>
    </source>
</evidence>
<gene>
    <name evidence="7" type="ORF">IHE44_0001531</name>
    <name evidence="6" type="ORF">IHE44_011302</name>
</gene>
<proteinExistence type="predicted"/>
<reference evidence="6" key="1">
    <citation type="submission" date="2020-10" db="EMBL/GenBank/DDBJ databases">
        <title>Feather gene expression reveals the developmental basis of iridescence in African starlings.</title>
        <authorList>
            <person name="Rubenstein D.R."/>
        </authorList>
    </citation>
    <scope>NUCLEOTIDE SEQUENCE</scope>
    <source>
        <strain evidence="6">SS15</strain>
        <tissue evidence="6">Liver</tissue>
    </source>
</reference>
<dbReference type="AlphaFoldDB" id="A0A835NUP0"/>
<evidence type="ECO:0000256" key="5">
    <source>
        <dbReference type="SAM" id="MobiDB-lite"/>
    </source>
</evidence>
<dbReference type="Pfam" id="PF06818">
    <property type="entry name" value="Fez1"/>
    <property type="match status" value="1"/>
</dbReference>
<accession>A0A835NUP0</accession>
<keyword evidence="3 4" id="KW-0175">Coiled coil</keyword>
<dbReference type="PANTHER" id="PTHR19354">
    <property type="entry name" value="ZIPPER PUTATIVE TUMOR SUPPRESSOR 2 HOMOLOG-LIKE PROTEIN-RELATED"/>
    <property type="match status" value="1"/>
</dbReference>
<evidence type="ECO:0000313" key="8">
    <source>
        <dbReference type="Proteomes" id="UP000618051"/>
    </source>
</evidence>
<name>A0A835NUP0_9PASS</name>
<feature type="compositionally biased region" description="Basic and acidic residues" evidence="5">
    <location>
        <begin position="123"/>
        <end position="132"/>
    </location>
</feature>
<keyword evidence="2" id="KW-0963">Cytoplasm</keyword>
<evidence type="ECO:0000313" key="7">
    <source>
        <dbReference type="EMBL" id="KAI1236251.1"/>
    </source>
</evidence>
<feature type="non-terminal residue" evidence="6">
    <location>
        <position position="1"/>
    </location>
</feature>
<reference evidence="7 8" key="2">
    <citation type="journal article" date="2021" name="J. Hered.">
        <title>Feather Gene Expression Elucidates the Developmental Basis of Plumage Iridescence in African Starlings.</title>
        <authorList>
            <person name="Rubenstein D.R."/>
            <person name="Corvelo A."/>
            <person name="MacManes M.D."/>
            <person name="Maia R."/>
            <person name="Narzisi G."/>
            <person name="Rousaki A."/>
            <person name="Vandenabeele P."/>
            <person name="Shawkey M.D."/>
            <person name="Solomon J."/>
        </authorList>
    </citation>
    <scope>NUCLEOTIDE SEQUENCE [LARGE SCALE GENOMIC DNA]</scope>
    <source>
        <strain evidence="7">SS15</strain>
    </source>
</reference>
<evidence type="ECO:0000256" key="1">
    <source>
        <dbReference type="ARBA" id="ARBA00004496"/>
    </source>
</evidence>
<evidence type="ECO:0000256" key="3">
    <source>
        <dbReference type="ARBA" id="ARBA00023054"/>
    </source>
</evidence>
<evidence type="ECO:0000313" key="6">
    <source>
        <dbReference type="EMBL" id="KAG0121136.1"/>
    </source>
</evidence>
<feature type="region of interest" description="Disordered" evidence="5">
    <location>
        <begin position="643"/>
        <end position="667"/>
    </location>
</feature>